<comment type="similarity">
    <text evidence="1 4">Belongs to the inositol phosphokinase (IPK) family.</text>
</comment>
<dbReference type="PANTHER" id="PTHR12400:SF21">
    <property type="entry name" value="KINASE"/>
    <property type="match status" value="1"/>
</dbReference>
<keyword evidence="3 4" id="KW-0418">Kinase</keyword>
<dbReference type="GO" id="GO:0005634">
    <property type="term" value="C:nucleus"/>
    <property type="evidence" value="ECO:0007669"/>
    <property type="project" value="TreeGrafter"/>
</dbReference>
<name>A0A109UZY6_9SACH</name>
<dbReference type="Gene3D" id="3.30.470.160">
    <property type="entry name" value="Inositol polyphosphate kinase"/>
    <property type="match status" value="1"/>
</dbReference>
<feature type="region of interest" description="Disordered" evidence="5">
    <location>
        <begin position="169"/>
        <end position="188"/>
    </location>
</feature>
<evidence type="ECO:0000256" key="3">
    <source>
        <dbReference type="ARBA" id="ARBA00022777"/>
    </source>
</evidence>
<feature type="compositionally biased region" description="Polar residues" evidence="5">
    <location>
        <begin position="533"/>
        <end position="543"/>
    </location>
</feature>
<keyword evidence="7" id="KW-1185">Reference proteome</keyword>
<dbReference type="OrthoDB" id="2573163at2759"/>
<dbReference type="Pfam" id="PF03770">
    <property type="entry name" value="IPK"/>
    <property type="match status" value="1"/>
</dbReference>
<feature type="region of interest" description="Disordered" evidence="5">
    <location>
        <begin position="52"/>
        <end position="82"/>
    </location>
</feature>
<dbReference type="STRING" id="45286.A0A109UZY6"/>
<dbReference type="GO" id="GO:0032958">
    <property type="term" value="P:inositol phosphate biosynthetic process"/>
    <property type="evidence" value="ECO:0007669"/>
    <property type="project" value="InterPro"/>
</dbReference>
<evidence type="ECO:0000256" key="2">
    <source>
        <dbReference type="ARBA" id="ARBA00022679"/>
    </source>
</evidence>
<dbReference type="Proteomes" id="UP000243052">
    <property type="component" value="Chromosome vii"/>
</dbReference>
<dbReference type="GO" id="GO:0000824">
    <property type="term" value="F:inositol-1,4,5,6-tetrakisphosphate 3-kinase activity"/>
    <property type="evidence" value="ECO:0007669"/>
    <property type="project" value="TreeGrafter"/>
</dbReference>
<feature type="region of interest" description="Disordered" evidence="5">
    <location>
        <begin position="477"/>
        <end position="508"/>
    </location>
</feature>
<keyword evidence="2 4" id="KW-0808">Transferase</keyword>
<feature type="compositionally biased region" description="Low complexity" evidence="5">
    <location>
        <begin position="169"/>
        <end position="179"/>
    </location>
</feature>
<dbReference type="EC" id="2.7.-.-" evidence="4"/>
<organism evidence="6 7">
    <name type="scientific">Eremothecium sinecaudum</name>
    <dbReference type="NCBI Taxonomy" id="45286"/>
    <lineage>
        <taxon>Eukaryota</taxon>
        <taxon>Fungi</taxon>
        <taxon>Dikarya</taxon>
        <taxon>Ascomycota</taxon>
        <taxon>Saccharomycotina</taxon>
        <taxon>Saccharomycetes</taxon>
        <taxon>Saccharomycetales</taxon>
        <taxon>Saccharomycetaceae</taxon>
        <taxon>Eremothecium</taxon>
    </lineage>
</organism>
<dbReference type="SUPFAM" id="SSF56104">
    <property type="entry name" value="SAICAR synthase-like"/>
    <property type="match status" value="1"/>
</dbReference>
<dbReference type="GO" id="GO:0005737">
    <property type="term" value="C:cytoplasm"/>
    <property type="evidence" value="ECO:0007669"/>
    <property type="project" value="TreeGrafter"/>
</dbReference>
<evidence type="ECO:0000313" key="6">
    <source>
        <dbReference type="EMBL" id="AMD22022.1"/>
    </source>
</evidence>
<dbReference type="GO" id="GO:0046854">
    <property type="term" value="P:phosphatidylinositol phosphate biosynthetic process"/>
    <property type="evidence" value="ECO:0007669"/>
    <property type="project" value="TreeGrafter"/>
</dbReference>
<evidence type="ECO:0000256" key="1">
    <source>
        <dbReference type="ARBA" id="ARBA00007374"/>
    </source>
</evidence>
<dbReference type="EMBL" id="CP014247">
    <property type="protein sequence ID" value="AMD22022.1"/>
    <property type="molecule type" value="Genomic_DNA"/>
</dbReference>
<dbReference type="InterPro" id="IPR038286">
    <property type="entry name" value="IPK_sf"/>
</dbReference>
<gene>
    <name evidence="6" type="ORF">AW171_hschr74029</name>
</gene>
<dbReference type="RefSeq" id="XP_017989018.1">
    <property type="nucleotide sequence ID" value="XM_018133819.1"/>
</dbReference>
<evidence type="ECO:0000313" key="7">
    <source>
        <dbReference type="Proteomes" id="UP000243052"/>
    </source>
</evidence>
<evidence type="ECO:0000256" key="5">
    <source>
        <dbReference type="SAM" id="MobiDB-lite"/>
    </source>
</evidence>
<dbReference type="AlphaFoldDB" id="A0A109UZY6"/>
<feature type="region of interest" description="Disordered" evidence="5">
    <location>
        <begin position="1"/>
        <end position="31"/>
    </location>
</feature>
<accession>A0A109UZY6</accession>
<feature type="compositionally biased region" description="Low complexity" evidence="5">
    <location>
        <begin position="482"/>
        <end position="495"/>
    </location>
</feature>
<feature type="compositionally biased region" description="Basic and acidic residues" evidence="5">
    <location>
        <begin position="1"/>
        <end position="22"/>
    </location>
</feature>
<protein>
    <recommendedName>
        <fullName evidence="4">Kinase</fullName>
        <ecNumber evidence="4">2.7.-.-</ecNumber>
    </recommendedName>
</protein>
<proteinExistence type="inferred from homology"/>
<dbReference type="PANTHER" id="PTHR12400">
    <property type="entry name" value="INOSITOL POLYPHOSPHATE KINASE"/>
    <property type="match status" value="1"/>
</dbReference>
<reference evidence="6 7" key="1">
    <citation type="submission" date="2016-01" db="EMBL/GenBank/DDBJ databases">
        <title>Genome sequence of the yeast Holleya sinecauda.</title>
        <authorList>
            <person name="Dietrich F.S."/>
        </authorList>
    </citation>
    <scope>NUCLEOTIDE SEQUENCE [LARGE SCALE GENOMIC DNA]</scope>
    <source>
        <strain evidence="6 7">ATCC 58844</strain>
    </source>
</reference>
<dbReference type="GeneID" id="28725349"/>
<feature type="compositionally biased region" description="Basic and acidic residues" evidence="5">
    <location>
        <begin position="61"/>
        <end position="78"/>
    </location>
</feature>
<feature type="region of interest" description="Disordered" evidence="5">
    <location>
        <begin position="530"/>
        <end position="555"/>
    </location>
</feature>
<dbReference type="GO" id="GO:0008440">
    <property type="term" value="F:inositol-1,4,5-trisphosphate 3-kinase activity"/>
    <property type="evidence" value="ECO:0007669"/>
    <property type="project" value="TreeGrafter"/>
</dbReference>
<sequence length="838" mass="95341">MNFKEQQETVRDTVVAGKEHNGLAESTDEVQGHRVLHGRKASTFLGIFDNSPPIDGITGKKQSDGSDGEEKSNAEELLKKKKKKKKRENELALLAECEEVGDVRICKPGTGYPVESVEQQDLELYTDDEPTPLVFRESVSKPISSAIYYPHKLKDEQLSALHSLHSESLLPQSQQSVQSEATEGVPTDISLASQSNYSAVVDSEDEDNALSSDETQEFPLKVELQPFTDNVGGHTAIFRFSERAVCKALVNRENSWYETIELKHPGLLQFMPRYIGVLNVRQHFNSKEEFLNHLSAKKTKLYNTIASPEAIDETLRHNHLDRVLSPEIDPIEQISSPQIVEETPLPEVCLDDNKHIIPDSLWCRYSHSPSSVPSEDSLLNSRHNSGSNLLTKARGSGNLPLLAPNETGSTLVNTRLKELVIEEVFGQPTVASKSQQNLQHTGRSQFRQIIHHMRHSSNPNDNGGKIRIQSSDCLTNVPANKQSRSSSTSSSAAQHSSRKKRQDSRNSLVDLREIKQGICADKSELFAEDDDSSALSVANSPKSRPQHTAHESISYEEQSHTVVSKFILLEDLTRKLNKPCVLDLKMGTRQYGVDAKRSKQLSQREKCRNTTSRKLGVRICGLKIWNKDYYITRDKYFGRRVKIGWQFVRILARFLYDGMSNRSILKQIPFLIKQLDTLHNEAAQLKSYRMYGASLLLMYDGNNSCSKRCKVKLNLIDFARCVTKKDMDTSIDTFKIRPKNPELEDRGFLRGLKSLKFYLLVIWNHLTSDHPLVYEDDELMEYLDSVSEFQTAWEWVDEFEKENESRFNDPSDELRKKWRKYELIFDVEPVYGDDDVSE</sequence>
<dbReference type="InterPro" id="IPR005522">
    <property type="entry name" value="IPK"/>
</dbReference>
<evidence type="ECO:0000256" key="4">
    <source>
        <dbReference type="RuleBase" id="RU363090"/>
    </source>
</evidence>